<dbReference type="GO" id="GO:0008270">
    <property type="term" value="F:zinc ion binding"/>
    <property type="evidence" value="ECO:0007669"/>
    <property type="project" value="TreeGrafter"/>
</dbReference>
<dbReference type="CDD" id="cd07153">
    <property type="entry name" value="Fur_like"/>
    <property type="match status" value="1"/>
</dbReference>
<feature type="binding site" evidence="7">
    <location>
        <position position="148"/>
    </location>
    <ligand>
        <name>Zn(2+)</name>
        <dbReference type="ChEBI" id="CHEBI:29105"/>
    </ligand>
</feature>
<dbReference type="SUPFAM" id="SSF46785">
    <property type="entry name" value="Winged helix' DNA-binding domain"/>
    <property type="match status" value="1"/>
</dbReference>
<proteinExistence type="inferred from homology"/>
<evidence type="ECO:0000256" key="2">
    <source>
        <dbReference type="ARBA" id="ARBA00022491"/>
    </source>
</evidence>
<dbReference type="InterPro" id="IPR043135">
    <property type="entry name" value="Fur_C"/>
</dbReference>
<accession>A0A928DPZ6</accession>
<dbReference type="GO" id="GO:0045892">
    <property type="term" value="P:negative regulation of DNA-templated transcription"/>
    <property type="evidence" value="ECO:0007669"/>
    <property type="project" value="TreeGrafter"/>
</dbReference>
<dbReference type="Proteomes" id="UP000725649">
    <property type="component" value="Unassembled WGS sequence"/>
</dbReference>
<evidence type="ECO:0000256" key="5">
    <source>
        <dbReference type="ARBA" id="ARBA00023125"/>
    </source>
</evidence>
<dbReference type="InterPro" id="IPR002481">
    <property type="entry name" value="FUR"/>
</dbReference>
<feature type="binding site" evidence="7">
    <location>
        <position position="145"/>
    </location>
    <ligand>
        <name>Zn(2+)</name>
        <dbReference type="ChEBI" id="CHEBI:29105"/>
    </ligand>
</feature>
<comment type="similarity">
    <text evidence="1">Belongs to the Fur family.</text>
</comment>
<name>A0A928DPZ6_9BACT</name>
<comment type="cofactor">
    <cofactor evidence="7">
        <name>Zn(2+)</name>
        <dbReference type="ChEBI" id="CHEBI:29105"/>
    </cofactor>
    <text evidence="7">Binds 1 zinc ion per subunit.</text>
</comment>
<comment type="caution">
    <text evidence="8">The sequence shown here is derived from an EMBL/GenBank/DDBJ whole genome shotgun (WGS) entry which is preliminary data.</text>
</comment>
<dbReference type="InterPro" id="IPR036390">
    <property type="entry name" value="WH_DNA-bd_sf"/>
</dbReference>
<dbReference type="AlphaFoldDB" id="A0A928DPZ6"/>
<evidence type="ECO:0000256" key="6">
    <source>
        <dbReference type="ARBA" id="ARBA00023163"/>
    </source>
</evidence>
<keyword evidence="7" id="KW-0479">Metal-binding</keyword>
<gene>
    <name evidence="8" type="ORF">E7027_04225</name>
</gene>
<reference evidence="8" key="1">
    <citation type="submission" date="2019-04" db="EMBL/GenBank/DDBJ databases">
        <title>Evolution of Biomass-Degrading Anaerobic Consortia Revealed by Metagenomics.</title>
        <authorList>
            <person name="Peng X."/>
        </authorList>
    </citation>
    <scope>NUCLEOTIDE SEQUENCE</scope>
    <source>
        <strain evidence="8">SIG66</strain>
    </source>
</reference>
<dbReference type="InterPro" id="IPR036388">
    <property type="entry name" value="WH-like_DNA-bd_sf"/>
</dbReference>
<keyword evidence="4" id="KW-0805">Transcription regulation</keyword>
<sequence>MMIMNTQMLPNEKEVEKRLEAFETVCRKKGLRVTEQRREIFRTVASSREHPCAEKVCDLVRKKIPHVSLDTVYRTLSSLEAMELLVRVGTPAKERFDGDLRPHAHFVCTRCGEVYDIFSEEKDAFSPVCEWGEIKQVNVQFRGICNRCQKKIS</sequence>
<dbReference type="GO" id="GO:0003700">
    <property type="term" value="F:DNA-binding transcription factor activity"/>
    <property type="evidence" value="ECO:0007669"/>
    <property type="project" value="InterPro"/>
</dbReference>
<feature type="binding site" evidence="7">
    <location>
        <position position="111"/>
    </location>
    <ligand>
        <name>Zn(2+)</name>
        <dbReference type="ChEBI" id="CHEBI:29105"/>
    </ligand>
</feature>
<keyword evidence="2" id="KW-0678">Repressor</keyword>
<keyword evidence="5" id="KW-0238">DNA-binding</keyword>
<keyword evidence="3 7" id="KW-0862">Zinc</keyword>
<evidence type="ECO:0000256" key="3">
    <source>
        <dbReference type="ARBA" id="ARBA00022833"/>
    </source>
</evidence>
<dbReference type="EMBL" id="SUVG01000004">
    <property type="protein sequence ID" value="MBE6421321.1"/>
    <property type="molecule type" value="Genomic_DNA"/>
</dbReference>
<evidence type="ECO:0000313" key="9">
    <source>
        <dbReference type="Proteomes" id="UP000725649"/>
    </source>
</evidence>
<evidence type="ECO:0000256" key="1">
    <source>
        <dbReference type="ARBA" id="ARBA00007957"/>
    </source>
</evidence>
<protein>
    <submittedName>
        <fullName evidence="8">Transcriptional repressor</fullName>
    </submittedName>
</protein>
<dbReference type="Gene3D" id="1.10.10.10">
    <property type="entry name" value="Winged helix-like DNA-binding domain superfamily/Winged helix DNA-binding domain"/>
    <property type="match status" value="1"/>
</dbReference>
<feature type="binding site" evidence="7">
    <location>
        <position position="108"/>
    </location>
    <ligand>
        <name>Zn(2+)</name>
        <dbReference type="ChEBI" id="CHEBI:29105"/>
    </ligand>
</feature>
<evidence type="ECO:0000256" key="7">
    <source>
        <dbReference type="PIRSR" id="PIRSR602481-1"/>
    </source>
</evidence>
<dbReference type="PANTHER" id="PTHR33202">
    <property type="entry name" value="ZINC UPTAKE REGULATION PROTEIN"/>
    <property type="match status" value="1"/>
</dbReference>
<dbReference type="Gene3D" id="3.30.1490.190">
    <property type="match status" value="1"/>
</dbReference>
<dbReference type="GO" id="GO:1900376">
    <property type="term" value="P:regulation of secondary metabolite biosynthetic process"/>
    <property type="evidence" value="ECO:0007669"/>
    <property type="project" value="TreeGrafter"/>
</dbReference>
<dbReference type="GO" id="GO:0000976">
    <property type="term" value="F:transcription cis-regulatory region binding"/>
    <property type="evidence" value="ECO:0007669"/>
    <property type="project" value="TreeGrafter"/>
</dbReference>
<evidence type="ECO:0000256" key="4">
    <source>
        <dbReference type="ARBA" id="ARBA00023015"/>
    </source>
</evidence>
<organism evidence="8 9">
    <name type="scientific">Candidatus Avelusimicrobium gallicola</name>
    <dbReference type="NCBI Taxonomy" id="2562704"/>
    <lineage>
        <taxon>Bacteria</taxon>
        <taxon>Pseudomonadati</taxon>
        <taxon>Elusimicrobiota</taxon>
        <taxon>Elusimicrobia</taxon>
        <taxon>Elusimicrobiales</taxon>
        <taxon>Elusimicrobiaceae</taxon>
        <taxon>Candidatus Avelusimicrobium</taxon>
    </lineage>
</organism>
<keyword evidence="6" id="KW-0804">Transcription</keyword>
<dbReference type="Pfam" id="PF01475">
    <property type="entry name" value="FUR"/>
    <property type="match status" value="1"/>
</dbReference>
<evidence type="ECO:0000313" key="8">
    <source>
        <dbReference type="EMBL" id="MBE6421321.1"/>
    </source>
</evidence>
<dbReference type="PANTHER" id="PTHR33202:SF8">
    <property type="entry name" value="PEROXIDE-RESPONSIVE REPRESSOR PERR"/>
    <property type="match status" value="1"/>
</dbReference>